<proteinExistence type="inferred from homology"/>
<evidence type="ECO:0000256" key="1">
    <source>
        <dbReference type="ARBA" id="ARBA00023015"/>
    </source>
</evidence>
<dbReference type="GO" id="GO:0003677">
    <property type="term" value="F:DNA binding"/>
    <property type="evidence" value="ECO:0007669"/>
    <property type="project" value="UniProtKB-KW"/>
</dbReference>
<keyword evidence="7" id="KW-1185">Reference proteome</keyword>
<dbReference type="InterPro" id="IPR036410">
    <property type="entry name" value="HSP_DnaJ_Cys-rich_dom_sf"/>
</dbReference>
<reference evidence="4 7" key="3">
    <citation type="submission" date="2016-10" db="EMBL/GenBank/DDBJ databases">
        <title>Complete Genome Assembly of Pantoea stewartii subsp. stewartii DC283, a Corn Pathogen.</title>
        <authorList>
            <person name="Duong D.A."/>
            <person name="Stevens A.M."/>
            <person name="Jensen R.V."/>
        </authorList>
    </citation>
    <scope>NUCLEOTIDE SEQUENCE [LARGE SCALE GENOMIC DNA]</scope>
    <source>
        <strain evidence="4 7">DC283</strain>
    </source>
</reference>
<gene>
    <name evidence="5" type="ORF">CKS_2611</name>
    <name evidence="4" type="ORF">DSJ_12150</name>
</gene>
<evidence type="ECO:0000256" key="3">
    <source>
        <dbReference type="ARBA" id="ARBA00023163"/>
    </source>
</evidence>
<evidence type="ECO:0000256" key="2">
    <source>
        <dbReference type="ARBA" id="ARBA00023125"/>
    </source>
</evidence>
<dbReference type="RefSeq" id="WP_006119534.1">
    <property type="nucleotide sequence ID" value="NZ_AHIE01000017.1"/>
</dbReference>
<keyword evidence="1" id="KW-0805">Transcription regulation</keyword>
<accession>H3RDR6</accession>
<dbReference type="Gene3D" id="1.10.274.110">
    <property type="match status" value="1"/>
</dbReference>
<reference evidence="5 6" key="1">
    <citation type="journal article" date="2012" name="Mol. Microbiol.">
        <title>The genetic and structural basis of two distinct terminal side branch residues in stewartan and amylovoran exopolysaccharides and their potential role in host adaptation.</title>
        <authorList>
            <person name="Wang X."/>
            <person name="Yang F."/>
            <person name="von Bodman S.B."/>
        </authorList>
    </citation>
    <scope>NUCLEOTIDE SEQUENCE [LARGE SCALE GENOMIC DNA]</scope>
    <source>
        <strain evidence="5 6">DC283</strain>
    </source>
</reference>
<dbReference type="KEGG" id="pstw:DSJ_12150"/>
<dbReference type="HAMAP" id="MF_04158">
    <property type="entry name" value="Antitermination_lambda"/>
    <property type="match status" value="1"/>
</dbReference>
<evidence type="ECO:0000313" key="4">
    <source>
        <dbReference type="EMBL" id="ARF50022.1"/>
    </source>
</evidence>
<dbReference type="InterPro" id="IPR003222">
    <property type="entry name" value="Antitermntn"/>
</dbReference>
<keyword evidence="3" id="KW-0804">Transcription</keyword>
<keyword evidence="2" id="KW-0238">DNA-binding</keyword>
<organism evidence="5 6">
    <name type="scientific">Pantoea stewartii subsp. stewartii DC283</name>
    <dbReference type="NCBI Taxonomy" id="660596"/>
    <lineage>
        <taxon>Bacteria</taxon>
        <taxon>Pseudomonadati</taxon>
        <taxon>Pseudomonadota</taxon>
        <taxon>Gammaproteobacteria</taxon>
        <taxon>Enterobacterales</taxon>
        <taxon>Erwiniaceae</taxon>
        <taxon>Pantoea</taxon>
    </lineage>
</organism>
<dbReference type="AlphaFoldDB" id="H3RDR6"/>
<evidence type="ECO:0000313" key="7">
    <source>
        <dbReference type="Proteomes" id="UP000192380"/>
    </source>
</evidence>
<dbReference type="OrthoDB" id="6572202at2"/>
<dbReference type="GO" id="GO:0006355">
    <property type="term" value="P:regulation of DNA-templated transcription"/>
    <property type="evidence" value="ECO:0007669"/>
    <property type="project" value="InterPro"/>
</dbReference>
<name>H3RDR6_PANSE</name>
<dbReference type="PATRIC" id="fig|660596.6.peg.2188"/>
<evidence type="ECO:0000313" key="5">
    <source>
        <dbReference type="EMBL" id="EHU00505.1"/>
    </source>
</evidence>
<dbReference type="Proteomes" id="UP000005050">
    <property type="component" value="Unassembled WGS sequence"/>
</dbReference>
<dbReference type="Proteomes" id="UP000192380">
    <property type="component" value="Chromosome"/>
</dbReference>
<dbReference type="STRING" id="660596.DSJ_12150"/>
<sequence length="273" mass="29957">MSLESTVKYHYAKTQNFSGMSPQTSPDTLTGTDYIASMGMAMSRAQMGYSAFMGKVGISENDAARAVSLLTDYALQSCDKVAALRKLDKDIKRQVMQTLASFAFLDYCQSASSKRPCKCCNATGFIDAEVFTMKSRFGTQRPGAVTEIKRLAESLPENTAYQVRDVERVLCPECKGKCVVSSACRDCKGRGKAMMEAESKRQGVPVIGDCKRCGGRGFERIPAVQAYRAITEITDEISLATWDRSGKPFYDGLIVKLEVEESWADAALRKVTA</sequence>
<dbReference type="Pfam" id="PF03589">
    <property type="entry name" value="Antiterm"/>
    <property type="match status" value="2"/>
</dbReference>
<evidence type="ECO:0000313" key="6">
    <source>
        <dbReference type="Proteomes" id="UP000005050"/>
    </source>
</evidence>
<dbReference type="InterPro" id="IPR038500">
    <property type="entry name" value="Antitermination_sf"/>
</dbReference>
<dbReference type="SUPFAM" id="SSF57938">
    <property type="entry name" value="DnaJ/Hsp40 cysteine-rich domain"/>
    <property type="match status" value="1"/>
</dbReference>
<reference evidence="5" key="2">
    <citation type="submission" date="2012-01" db="EMBL/GenBank/DDBJ databases">
        <authorList>
            <person name="Biehl B.S."/>
            <person name="Ding Y."/>
            <person name="Dugan-Rocha S.P."/>
            <person name="Gibbs R.A."/>
            <person name="Glasner J.D."/>
            <person name="Kovar C."/>
            <person name="Muzny D.M."/>
            <person name="Neeno-Eckwall E.C."/>
            <person name="Perna N.T."/>
            <person name="Qin X."/>
            <person name="von Bodman S.B."/>
            <person name="Weinstock G.M."/>
        </authorList>
    </citation>
    <scope>NUCLEOTIDE SEQUENCE</scope>
    <source>
        <strain evidence="5">DC283</strain>
    </source>
</reference>
<protein>
    <submittedName>
        <fullName evidence="4 5">Antitermination protein</fullName>
    </submittedName>
</protein>
<dbReference type="EMBL" id="AHIE01000017">
    <property type="protein sequence ID" value="EHU00505.1"/>
    <property type="molecule type" value="Genomic_DNA"/>
</dbReference>
<dbReference type="EMBL" id="CP017581">
    <property type="protein sequence ID" value="ARF50022.1"/>
    <property type="molecule type" value="Genomic_DNA"/>
</dbReference>